<proteinExistence type="predicted"/>
<organism evidence="1 2">
    <name type="scientific">Eumeta variegata</name>
    <name type="common">Bagworm moth</name>
    <name type="synonym">Eumeta japonica</name>
    <dbReference type="NCBI Taxonomy" id="151549"/>
    <lineage>
        <taxon>Eukaryota</taxon>
        <taxon>Metazoa</taxon>
        <taxon>Ecdysozoa</taxon>
        <taxon>Arthropoda</taxon>
        <taxon>Hexapoda</taxon>
        <taxon>Insecta</taxon>
        <taxon>Pterygota</taxon>
        <taxon>Neoptera</taxon>
        <taxon>Endopterygota</taxon>
        <taxon>Lepidoptera</taxon>
        <taxon>Glossata</taxon>
        <taxon>Ditrysia</taxon>
        <taxon>Tineoidea</taxon>
        <taxon>Psychidae</taxon>
        <taxon>Oiketicinae</taxon>
        <taxon>Eumeta</taxon>
    </lineage>
</organism>
<keyword evidence="2" id="KW-1185">Reference proteome</keyword>
<dbReference type="AlphaFoldDB" id="A0A4C1VFS7"/>
<protein>
    <submittedName>
        <fullName evidence="1">Uncharacterized protein</fullName>
    </submittedName>
</protein>
<gene>
    <name evidence="1" type="ORF">EVAR_31102_1</name>
</gene>
<accession>A0A4C1VFS7</accession>
<comment type="caution">
    <text evidence="1">The sequence shown here is derived from an EMBL/GenBank/DDBJ whole genome shotgun (WGS) entry which is preliminary data.</text>
</comment>
<dbReference type="Proteomes" id="UP000299102">
    <property type="component" value="Unassembled WGS sequence"/>
</dbReference>
<sequence>MSHAAEAYEHMRCSRLDRSRIATYSQRLHTNQWRPFEWRTKAITRAPILKVNVLVYDKNHKHDLSTRFVHAEIDHGIDAPRPRDVINSNSYPPRVPFTVQSPCTVIIYGSRVPWDRVTSLTRLSPYVVILREGGKGRRGG</sequence>
<evidence type="ECO:0000313" key="2">
    <source>
        <dbReference type="Proteomes" id="UP000299102"/>
    </source>
</evidence>
<name>A0A4C1VFS7_EUMVA</name>
<dbReference type="EMBL" id="BGZK01000330">
    <property type="protein sequence ID" value="GBP37172.1"/>
    <property type="molecule type" value="Genomic_DNA"/>
</dbReference>
<evidence type="ECO:0000313" key="1">
    <source>
        <dbReference type="EMBL" id="GBP37172.1"/>
    </source>
</evidence>
<reference evidence="1 2" key="1">
    <citation type="journal article" date="2019" name="Commun. Biol.">
        <title>The bagworm genome reveals a unique fibroin gene that provides high tensile strength.</title>
        <authorList>
            <person name="Kono N."/>
            <person name="Nakamura H."/>
            <person name="Ohtoshi R."/>
            <person name="Tomita M."/>
            <person name="Numata K."/>
            <person name="Arakawa K."/>
        </authorList>
    </citation>
    <scope>NUCLEOTIDE SEQUENCE [LARGE SCALE GENOMIC DNA]</scope>
</reference>